<name>A0ABQ6D111_9HYPH</name>
<evidence type="ECO:0000256" key="2">
    <source>
        <dbReference type="ARBA" id="ARBA00008873"/>
    </source>
</evidence>
<evidence type="ECO:0000259" key="11">
    <source>
        <dbReference type="Pfam" id="PF16916"/>
    </source>
</evidence>
<evidence type="ECO:0000256" key="3">
    <source>
        <dbReference type="ARBA" id="ARBA00022448"/>
    </source>
</evidence>
<organism evidence="12 13">
    <name type="scientific">Methylobacterium brachythecii</name>
    <dbReference type="NCBI Taxonomy" id="1176177"/>
    <lineage>
        <taxon>Bacteria</taxon>
        <taxon>Pseudomonadati</taxon>
        <taxon>Pseudomonadota</taxon>
        <taxon>Alphaproteobacteria</taxon>
        <taxon>Hyphomicrobiales</taxon>
        <taxon>Methylobacteriaceae</taxon>
        <taxon>Methylobacterium</taxon>
    </lineage>
</organism>
<evidence type="ECO:0000256" key="6">
    <source>
        <dbReference type="ARBA" id="ARBA00022989"/>
    </source>
</evidence>
<evidence type="ECO:0000256" key="1">
    <source>
        <dbReference type="ARBA" id="ARBA00004141"/>
    </source>
</evidence>
<keyword evidence="5" id="KW-0864">Zinc transport</keyword>
<feature type="domain" description="Cation efflux protein cytoplasmic" evidence="11">
    <location>
        <begin position="172"/>
        <end position="246"/>
    </location>
</feature>
<comment type="subcellular location">
    <subcellularLocation>
        <location evidence="1">Membrane</location>
        <topology evidence="1">Multi-pass membrane protein</topology>
    </subcellularLocation>
</comment>
<evidence type="ECO:0000313" key="12">
    <source>
        <dbReference type="EMBL" id="GLS43519.1"/>
    </source>
</evidence>
<dbReference type="EMBL" id="BSPG01000005">
    <property type="protein sequence ID" value="GLS43519.1"/>
    <property type="molecule type" value="Genomic_DNA"/>
</dbReference>
<proteinExistence type="inferred from homology"/>
<dbReference type="InterPro" id="IPR027470">
    <property type="entry name" value="Cation_efflux_CTD"/>
</dbReference>
<dbReference type="InterPro" id="IPR002524">
    <property type="entry name" value="Cation_efflux"/>
</dbReference>
<reference evidence="13" key="1">
    <citation type="journal article" date="2019" name="Int. J. Syst. Evol. Microbiol.">
        <title>The Global Catalogue of Microorganisms (GCM) 10K type strain sequencing project: providing services to taxonomists for standard genome sequencing and annotation.</title>
        <authorList>
            <consortium name="The Broad Institute Genomics Platform"/>
            <consortium name="The Broad Institute Genome Sequencing Center for Infectious Disease"/>
            <person name="Wu L."/>
            <person name="Ma J."/>
        </authorList>
    </citation>
    <scope>NUCLEOTIDE SEQUENCE [LARGE SCALE GENOMIC DNA]</scope>
    <source>
        <strain evidence="13">NBRC 107710</strain>
    </source>
</reference>
<gene>
    <name evidence="12" type="ORF">GCM10007884_15040</name>
</gene>
<dbReference type="NCBIfam" id="TIGR01297">
    <property type="entry name" value="CDF"/>
    <property type="match status" value="1"/>
</dbReference>
<comment type="caution">
    <text evidence="12">The sequence shown here is derived from an EMBL/GenBank/DDBJ whole genome shotgun (WGS) entry which is preliminary data.</text>
</comment>
<dbReference type="InterPro" id="IPR050681">
    <property type="entry name" value="CDF/SLC30A"/>
</dbReference>
<feature type="transmembrane region" description="Helical" evidence="9">
    <location>
        <begin position="143"/>
        <end position="160"/>
    </location>
</feature>
<comment type="similarity">
    <text evidence="2">Belongs to the cation diffusion facilitator (CDF) transporter (TC 2.A.4) family. SLC30A subfamily.</text>
</comment>
<keyword evidence="13" id="KW-1185">Reference proteome</keyword>
<dbReference type="PANTHER" id="PTHR11562:SF17">
    <property type="entry name" value="RE54080P-RELATED"/>
    <property type="match status" value="1"/>
</dbReference>
<keyword evidence="3" id="KW-0813">Transport</keyword>
<protein>
    <submittedName>
        <fullName evidence="12">Cation efflux system protein</fullName>
    </submittedName>
</protein>
<dbReference type="InterPro" id="IPR036837">
    <property type="entry name" value="Cation_efflux_CTD_sf"/>
</dbReference>
<dbReference type="SUPFAM" id="SSF161111">
    <property type="entry name" value="Cation efflux protein transmembrane domain-like"/>
    <property type="match status" value="1"/>
</dbReference>
<evidence type="ECO:0000313" key="13">
    <source>
        <dbReference type="Proteomes" id="UP001156881"/>
    </source>
</evidence>
<feature type="transmembrane region" description="Helical" evidence="9">
    <location>
        <begin position="111"/>
        <end position="137"/>
    </location>
</feature>
<dbReference type="Pfam" id="PF16916">
    <property type="entry name" value="ZT_dimer"/>
    <property type="match status" value="1"/>
</dbReference>
<evidence type="ECO:0000256" key="5">
    <source>
        <dbReference type="ARBA" id="ARBA00022906"/>
    </source>
</evidence>
<feature type="domain" description="Cation efflux protein transmembrane" evidence="10">
    <location>
        <begin position="1"/>
        <end position="164"/>
    </location>
</feature>
<keyword evidence="5" id="KW-0862">Zinc</keyword>
<keyword evidence="8 9" id="KW-0472">Membrane</keyword>
<keyword evidence="7" id="KW-0406">Ion transport</keyword>
<dbReference type="Pfam" id="PF01545">
    <property type="entry name" value="Cation_efflux"/>
    <property type="match status" value="1"/>
</dbReference>
<keyword evidence="6 9" id="KW-1133">Transmembrane helix</keyword>
<dbReference type="InterPro" id="IPR027469">
    <property type="entry name" value="Cation_efflux_TMD_sf"/>
</dbReference>
<dbReference type="Proteomes" id="UP001156881">
    <property type="component" value="Unassembled WGS sequence"/>
</dbReference>
<evidence type="ECO:0000256" key="7">
    <source>
        <dbReference type="ARBA" id="ARBA00023065"/>
    </source>
</evidence>
<evidence type="ECO:0000256" key="9">
    <source>
        <dbReference type="SAM" id="Phobius"/>
    </source>
</evidence>
<evidence type="ECO:0000259" key="10">
    <source>
        <dbReference type="Pfam" id="PF01545"/>
    </source>
</evidence>
<evidence type="ECO:0000256" key="8">
    <source>
        <dbReference type="ARBA" id="ARBA00023136"/>
    </source>
</evidence>
<feature type="transmembrane region" description="Helical" evidence="9">
    <location>
        <begin position="37"/>
        <end position="63"/>
    </location>
</feature>
<sequence length="260" mass="27625">MALVADAGHNLSDVLGLTAAWIASVLVKRRPSPRFTYGLRGSSILAALFNAVFLLIATGAIILEAVQRLLTPQPVVGTTVMIVAAIGIAINGFTAWLFASGGRSDINIRGAYLHMMADAVVSLGVVVSGLIILATGFDWIDPFVSLVIAVLIIWSTWGLLRDSLGMALSAVPPNIDAAAVHAVLKNRPGISSLHDLHIWSMSTTEIALTAHLVTERALLSDDFLRETARELRETFGIAHATLQIERIGIGDCTLPAECEA</sequence>
<dbReference type="Gene3D" id="1.20.1510.10">
    <property type="entry name" value="Cation efflux protein transmembrane domain"/>
    <property type="match status" value="1"/>
</dbReference>
<feature type="transmembrane region" description="Helical" evidence="9">
    <location>
        <begin position="75"/>
        <end position="99"/>
    </location>
</feature>
<dbReference type="SUPFAM" id="SSF160240">
    <property type="entry name" value="Cation efflux protein cytoplasmic domain-like"/>
    <property type="match status" value="1"/>
</dbReference>
<keyword evidence="4 9" id="KW-0812">Transmembrane</keyword>
<accession>A0ABQ6D111</accession>
<evidence type="ECO:0000256" key="4">
    <source>
        <dbReference type="ARBA" id="ARBA00022692"/>
    </source>
</evidence>
<dbReference type="PANTHER" id="PTHR11562">
    <property type="entry name" value="CATION EFFLUX PROTEIN/ ZINC TRANSPORTER"/>
    <property type="match status" value="1"/>
</dbReference>
<dbReference type="InterPro" id="IPR058533">
    <property type="entry name" value="Cation_efflux_TM"/>
</dbReference>